<dbReference type="Proteomes" id="UP001201161">
    <property type="component" value="Unassembled WGS sequence"/>
</dbReference>
<sequence>MSRARPSLTFACVYNDEDTLRECLAASLARISDAPDMELITVDNRDHSFASAGAALNHAVRLSTKEVVVMAHQDAYVHSPDLIRETARHLWDGTFGLLGPVGVDSAGFVVGRMRDRTALIGRPSPEPTAVDSLDEVLMMARREVLLEHPITEDADLSWHAYGVELSARLRRSSIGTAACDMAVTHNSRNLNLARLEDAHARIAELNPDVLPLRTTCGTIGDAPAPRASMLRRARRLAGRKRRALLIRVRQARARQSRPPQVDLRETLQDLAWTDHPLAIINVDAVGRFDEQAGGTIRLTRDGRPVTFAAVGGVDEALRVIEAVPEDQSALVTNLSVEDLSAIRRAGRRHLLGGYAGEYWLLFGPIVDTVPPHWFR</sequence>
<proteinExistence type="predicted"/>
<reference evidence="1 2" key="1">
    <citation type="submission" date="2022-01" db="EMBL/GenBank/DDBJ databases">
        <title>Nocardioides sp. nov., an actinomycete isolated from mining soil.</title>
        <authorList>
            <person name="Liu L."/>
        </authorList>
    </citation>
    <scope>NUCLEOTIDE SEQUENCE [LARGE SCALE GENOMIC DNA]</scope>
    <source>
        <strain evidence="1 2">KLBMP 9356</strain>
    </source>
</reference>
<dbReference type="RefSeq" id="WP_236398008.1">
    <property type="nucleotide sequence ID" value="NZ_JAKJHZ010000003.1"/>
</dbReference>
<dbReference type="CDD" id="cd00761">
    <property type="entry name" value="Glyco_tranf_GTA_type"/>
    <property type="match status" value="1"/>
</dbReference>
<keyword evidence="2" id="KW-1185">Reference proteome</keyword>
<gene>
    <name evidence="1" type="ORF">L2K70_01555</name>
</gene>
<accession>A0ABS9H8D1</accession>
<dbReference type="InterPro" id="IPR029044">
    <property type="entry name" value="Nucleotide-diphossugar_trans"/>
</dbReference>
<dbReference type="EMBL" id="JAKJHZ010000003">
    <property type="protein sequence ID" value="MCF6376283.1"/>
    <property type="molecule type" value="Genomic_DNA"/>
</dbReference>
<dbReference type="Gene3D" id="3.90.550.10">
    <property type="entry name" value="Spore Coat Polysaccharide Biosynthesis Protein SpsA, Chain A"/>
    <property type="match status" value="1"/>
</dbReference>
<evidence type="ECO:0000313" key="2">
    <source>
        <dbReference type="Proteomes" id="UP001201161"/>
    </source>
</evidence>
<dbReference type="SUPFAM" id="SSF53448">
    <property type="entry name" value="Nucleotide-diphospho-sugar transferases"/>
    <property type="match status" value="1"/>
</dbReference>
<name>A0ABS9H8D1_9ACTN</name>
<evidence type="ECO:0000313" key="1">
    <source>
        <dbReference type="EMBL" id="MCF6376283.1"/>
    </source>
</evidence>
<organism evidence="1 2">
    <name type="scientific">Nocardioides potassii</name>
    <dbReference type="NCBI Taxonomy" id="2911371"/>
    <lineage>
        <taxon>Bacteria</taxon>
        <taxon>Bacillati</taxon>
        <taxon>Actinomycetota</taxon>
        <taxon>Actinomycetes</taxon>
        <taxon>Propionibacteriales</taxon>
        <taxon>Nocardioidaceae</taxon>
        <taxon>Nocardioides</taxon>
    </lineage>
</organism>
<protein>
    <submittedName>
        <fullName evidence="1">Glycosyltransferase family 2 protein</fullName>
    </submittedName>
</protein>
<comment type="caution">
    <text evidence="1">The sequence shown here is derived from an EMBL/GenBank/DDBJ whole genome shotgun (WGS) entry which is preliminary data.</text>
</comment>